<dbReference type="InterPro" id="IPR003953">
    <property type="entry name" value="FAD-dep_OxRdtase_2_FAD-bd"/>
</dbReference>
<keyword evidence="8" id="KW-1207">Sterol metabolism</keyword>
<comment type="caution">
    <text evidence="19">The sequence shown here is derived from an EMBL/GenBank/DDBJ whole genome shotgun (WGS) entry which is preliminary data.</text>
</comment>
<evidence type="ECO:0000256" key="15">
    <source>
        <dbReference type="ARBA" id="ARBA00049778"/>
    </source>
</evidence>
<evidence type="ECO:0000256" key="2">
    <source>
        <dbReference type="ARBA" id="ARBA00010790"/>
    </source>
</evidence>
<dbReference type="OrthoDB" id="517968at2"/>
<evidence type="ECO:0000313" key="19">
    <source>
        <dbReference type="EMBL" id="KAA0017063.1"/>
    </source>
</evidence>
<feature type="domain" description="FAD-dependent oxidoreductase 2 FAD-binding" evidence="17">
    <location>
        <begin position="5"/>
        <end position="36"/>
    </location>
</feature>
<keyword evidence="6" id="KW-0560">Oxidoreductase</keyword>
<evidence type="ECO:0000256" key="4">
    <source>
        <dbReference type="ARBA" id="ARBA00022630"/>
    </source>
</evidence>
<evidence type="ECO:0000256" key="10">
    <source>
        <dbReference type="ARBA" id="ARBA00023235"/>
    </source>
</evidence>
<keyword evidence="5" id="KW-0274">FAD</keyword>
<comment type="pathway">
    <text evidence="12">Steroid metabolism; cholesterol degradation.</text>
</comment>
<evidence type="ECO:0000256" key="3">
    <source>
        <dbReference type="ARBA" id="ARBA00022548"/>
    </source>
</evidence>
<comment type="similarity">
    <text evidence="2">Belongs to the GMC oxidoreductase family.</text>
</comment>
<dbReference type="Proteomes" id="UP000322244">
    <property type="component" value="Unassembled WGS sequence"/>
</dbReference>
<dbReference type="InterPro" id="IPR000172">
    <property type="entry name" value="GMC_OxRdtase_N"/>
</dbReference>
<keyword evidence="9" id="KW-0753">Steroid metabolism</keyword>
<evidence type="ECO:0000256" key="8">
    <source>
        <dbReference type="ARBA" id="ARBA00023166"/>
    </source>
</evidence>
<evidence type="ECO:0000259" key="17">
    <source>
        <dbReference type="Pfam" id="PF00890"/>
    </source>
</evidence>
<dbReference type="GO" id="GO:0004769">
    <property type="term" value="F:steroid Delta-isomerase activity"/>
    <property type="evidence" value="ECO:0007669"/>
    <property type="project" value="UniProtKB-EC"/>
</dbReference>
<dbReference type="PANTHER" id="PTHR47470">
    <property type="entry name" value="CHOLESTEROL OXIDASE"/>
    <property type="match status" value="1"/>
</dbReference>
<keyword evidence="10" id="KW-0413">Isomerase</keyword>
<keyword evidence="20" id="KW-1185">Reference proteome</keyword>
<evidence type="ECO:0000259" key="16">
    <source>
        <dbReference type="Pfam" id="PF00732"/>
    </source>
</evidence>
<dbReference type="PANTHER" id="PTHR47470:SF1">
    <property type="entry name" value="FAD-DEPENDENT OXIDOREDUCTASE 2 FAD BINDING DOMAIN-CONTAINING PROTEIN"/>
    <property type="match status" value="1"/>
</dbReference>
<evidence type="ECO:0000256" key="13">
    <source>
        <dbReference type="ARBA" id="ARBA00049723"/>
    </source>
</evidence>
<feature type="domain" description="Glucose-methanol-choline oxidoreductase C-terminal" evidence="18">
    <location>
        <begin position="465"/>
        <end position="518"/>
    </location>
</feature>
<dbReference type="SUPFAM" id="SSF51905">
    <property type="entry name" value="FAD/NAD(P)-binding domain"/>
    <property type="match status" value="1"/>
</dbReference>
<dbReference type="InterPro" id="IPR052542">
    <property type="entry name" value="Cholesterol_Oxidase"/>
</dbReference>
<evidence type="ECO:0000256" key="9">
    <source>
        <dbReference type="ARBA" id="ARBA00023221"/>
    </source>
</evidence>
<reference evidence="19 20" key="1">
    <citation type="submission" date="2019-07" db="EMBL/GenBank/DDBJ databases">
        <title>Rhodococcus cavernicolus sp. nov., isolated from a cave.</title>
        <authorList>
            <person name="Lee S.D."/>
        </authorList>
    </citation>
    <scope>NUCLEOTIDE SEQUENCE [LARGE SCALE GENOMIC DNA]</scope>
    <source>
        <strain evidence="19 20">C1-24</strain>
    </source>
</reference>
<gene>
    <name evidence="19" type="ORF">FOY51_25320</name>
</gene>
<keyword evidence="7" id="KW-0443">Lipid metabolism</keyword>
<organism evidence="19 20">
    <name type="scientific">Antrihabitans cavernicola</name>
    <dbReference type="NCBI Taxonomy" id="2495913"/>
    <lineage>
        <taxon>Bacteria</taxon>
        <taxon>Bacillati</taxon>
        <taxon>Actinomycetota</taxon>
        <taxon>Actinomycetes</taxon>
        <taxon>Mycobacteriales</taxon>
        <taxon>Nocardiaceae</taxon>
        <taxon>Antrihabitans</taxon>
    </lineage>
</organism>
<keyword evidence="3" id="KW-0153">Cholesterol metabolism</keyword>
<accession>A0A5A7S4L2</accession>
<sequence>MSAYDVVVIGSGFGGAVAACRLAEAGRRVLVLERGRAWDPESYPRGRNGDWLYSPRNPHRHNGWLDVRMVSTNMVVAAGAGVGGGSLIYANVSIDAGPDVFRSGWPSAIDATALAPYYSRVGAMLAAKPIPDEQSPVRLELMRQAAGKIGAGDRFEKLDLAVTFDRDWQPTEGKRTPTESKQWTNRHGMKQGTCTHCGNCVIGCSSRAKNTLDLNYLAVAKSNGAVIRPLCQVSHLSRVGARWRVHFDDVSGGTRDAETVEAERVILAAGSLGSTEILMRSQFEFATLPNLPRSLGKGWSSNGDFVTPEWFTRREEPASPTKGPTITSAIDFLDGSSGGRYFVEDGGLPNMMDVLFDAGEKSKTGGKLQRRTMTRLHRIGAMGSVMPWFGQAIDGSDGDFYLSRSPIAPLARGAGRRALKLDWNPLRSKTAIDSMAATHRALSRATGGHPFPRLAWSWFRGLVTPHPLGGCNMAASPAAGVVDHAGRVFGHPGLYVMDGSIIPRAVGRNPSKTIAAVAERAVELLIAEPSTRVE</sequence>
<evidence type="ECO:0000256" key="1">
    <source>
        <dbReference type="ARBA" id="ARBA00001974"/>
    </source>
</evidence>
<dbReference type="GO" id="GO:0008203">
    <property type="term" value="P:cholesterol metabolic process"/>
    <property type="evidence" value="ECO:0007669"/>
    <property type="project" value="UniProtKB-KW"/>
</dbReference>
<dbReference type="RefSeq" id="WP_149433051.1">
    <property type="nucleotide sequence ID" value="NZ_VLNY01000023.1"/>
</dbReference>
<evidence type="ECO:0000256" key="7">
    <source>
        <dbReference type="ARBA" id="ARBA00023098"/>
    </source>
</evidence>
<proteinExistence type="inferred from homology"/>
<dbReference type="PRINTS" id="PR00368">
    <property type="entry name" value="FADPNR"/>
</dbReference>
<dbReference type="GO" id="GO:0016995">
    <property type="term" value="F:cholesterol oxidase activity"/>
    <property type="evidence" value="ECO:0007669"/>
    <property type="project" value="UniProtKB-EC"/>
</dbReference>
<evidence type="ECO:0000256" key="6">
    <source>
        <dbReference type="ARBA" id="ARBA00023002"/>
    </source>
</evidence>
<evidence type="ECO:0000259" key="18">
    <source>
        <dbReference type="Pfam" id="PF05199"/>
    </source>
</evidence>
<dbReference type="InterPro" id="IPR036188">
    <property type="entry name" value="FAD/NAD-bd_sf"/>
</dbReference>
<dbReference type="GO" id="GO:0050660">
    <property type="term" value="F:flavin adenine dinucleotide binding"/>
    <property type="evidence" value="ECO:0007669"/>
    <property type="project" value="InterPro"/>
</dbReference>
<evidence type="ECO:0000256" key="14">
    <source>
        <dbReference type="ARBA" id="ARBA00049744"/>
    </source>
</evidence>
<dbReference type="EC" id="5.3.3.1" evidence="11"/>
<dbReference type="InterPro" id="IPR007867">
    <property type="entry name" value="GMC_OxRtase_C"/>
</dbReference>
<dbReference type="Pfam" id="PF00890">
    <property type="entry name" value="FAD_binding_2"/>
    <property type="match status" value="1"/>
</dbReference>
<dbReference type="EC" id="1.1.3.6" evidence="13"/>
<evidence type="ECO:0000256" key="12">
    <source>
        <dbReference type="ARBA" id="ARBA00049645"/>
    </source>
</evidence>
<dbReference type="Gene3D" id="3.50.50.60">
    <property type="entry name" value="FAD/NAD(P)-binding domain"/>
    <property type="match status" value="3"/>
</dbReference>
<protein>
    <recommendedName>
        <fullName evidence="14">Cholesterol oxidase</fullName>
        <ecNumber evidence="13">1.1.3.6</ecNumber>
        <ecNumber evidence="11">5.3.3.1</ecNumber>
    </recommendedName>
    <alternativeName>
        <fullName evidence="15">Cholesterol isomerase</fullName>
    </alternativeName>
</protein>
<dbReference type="EMBL" id="VLNY01000023">
    <property type="protein sequence ID" value="KAA0017063.1"/>
    <property type="molecule type" value="Genomic_DNA"/>
</dbReference>
<evidence type="ECO:0000313" key="20">
    <source>
        <dbReference type="Proteomes" id="UP000322244"/>
    </source>
</evidence>
<comment type="cofactor">
    <cofactor evidence="1">
        <name>FAD</name>
        <dbReference type="ChEBI" id="CHEBI:57692"/>
    </cofactor>
</comment>
<dbReference type="PRINTS" id="PR00411">
    <property type="entry name" value="PNDRDTASEI"/>
</dbReference>
<dbReference type="Pfam" id="PF05199">
    <property type="entry name" value="GMC_oxred_C"/>
    <property type="match status" value="1"/>
</dbReference>
<dbReference type="Pfam" id="PF00732">
    <property type="entry name" value="GMC_oxred_N"/>
    <property type="match status" value="1"/>
</dbReference>
<name>A0A5A7S4L2_9NOCA</name>
<dbReference type="AlphaFoldDB" id="A0A5A7S4L2"/>
<keyword evidence="4" id="KW-0285">Flavoprotein</keyword>
<feature type="domain" description="Glucose-methanol-choline oxidoreductase N-terminal" evidence="16">
    <location>
        <begin position="192"/>
        <end position="283"/>
    </location>
</feature>
<evidence type="ECO:0000256" key="5">
    <source>
        <dbReference type="ARBA" id="ARBA00022827"/>
    </source>
</evidence>
<evidence type="ECO:0000256" key="11">
    <source>
        <dbReference type="ARBA" id="ARBA00038856"/>
    </source>
</evidence>